<name>A0A917VH09_9ACTN</name>
<reference evidence="1" key="1">
    <citation type="journal article" date="2014" name="Int. J. Syst. Evol. Microbiol.">
        <title>Complete genome sequence of Corynebacterium casei LMG S-19264T (=DSM 44701T), isolated from a smear-ripened cheese.</title>
        <authorList>
            <consortium name="US DOE Joint Genome Institute (JGI-PGF)"/>
            <person name="Walter F."/>
            <person name="Albersmeier A."/>
            <person name="Kalinowski J."/>
            <person name="Ruckert C."/>
        </authorList>
    </citation>
    <scope>NUCLEOTIDE SEQUENCE</scope>
    <source>
        <strain evidence="1">JCM 3035</strain>
    </source>
</reference>
<keyword evidence="2" id="KW-1185">Reference proteome</keyword>
<gene>
    <name evidence="1" type="ORF">GCM10010094_47030</name>
</gene>
<dbReference type="Proteomes" id="UP000637788">
    <property type="component" value="Unassembled WGS sequence"/>
</dbReference>
<evidence type="ECO:0008006" key="3">
    <source>
        <dbReference type="Google" id="ProtNLM"/>
    </source>
</evidence>
<evidence type="ECO:0000313" key="2">
    <source>
        <dbReference type="Proteomes" id="UP000637788"/>
    </source>
</evidence>
<dbReference type="SUPFAM" id="SSF51126">
    <property type="entry name" value="Pectin lyase-like"/>
    <property type="match status" value="1"/>
</dbReference>
<evidence type="ECO:0000313" key="1">
    <source>
        <dbReference type="EMBL" id="GGK80273.1"/>
    </source>
</evidence>
<dbReference type="EMBL" id="BMPQ01000011">
    <property type="protein sequence ID" value="GGK80273.1"/>
    <property type="molecule type" value="Genomic_DNA"/>
</dbReference>
<dbReference type="InterPro" id="IPR011050">
    <property type="entry name" value="Pectin_lyase_fold/virulence"/>
</dbReference>
<organism evidence="1 2">
    <name type="scientific">Streptomyces flaveus</name>
    <dbReference type="NCBI Taxonomy" id="66370"/>
    <lineage>
        <taxon>Bacteria</taxon>
        <taxon>Bacillati</taxon>
        <taxon>Actinomycetota</taxon>
        <taxon>Actinomycetes</taxon>
        <taxon>Kitasatosporales</taxon>
        <taxon>Streptomycetaceae</taxon>
        <taxon>Streptomyces</taxon>
        <taxon>Streptomyces aurantiacus group</taxon>
    </lineage>
</organism>
<accession>A0A917VH09</accession>
<protein>
    <recommendedName>
        <fullName evidence="3">Right handed beta helix domain-containing protein</fullName>
    </recommendedName>
</protein>
<dbReference type="RefSeq" id="WP_246568058.1">
    <property type="nucleotide sequence ID" value="NZ_BMPQ01000011.1"/>
</dbReference>
<comment type="caution">
    <text evidence="1">The sequence shown here is derived from an EMBL/GenBank/DDBJ whole genome shotgun (WGS) entry which is preliminary data.</text>
</comment>
<sequence>MPLPQDDCAPSRAAPGWNSVHRGGGIYLRGEQGSSFADGAVISGNAATDSKHGDWNVGIYTDDSTNWVTVDRNTVYDYVASIGACNEEWGNRPVQNVR</sequence>
<proteinExistence type="predicted"/>
<reference evidence="1" key="2">
    <citation type="submission" date="2020-09" db="EMBL/GenBank/DDBJ databases">
        <authorList>
            <person name="Sun Q."/>
            <person name="Ohkuma M."/>
        </authorList>
    </citation>
    <scope>NUCLEOTIDE SEQUENCE</scope>
    <source>
        <strain evidence="1">JCM 3035</strain>
    </source>
</reference>
<dbReference type="AlphaFoldDB" id="A0A917VH09"/>